<keyword evidence="2" id="KW-1003">Cell membrane</keyword>
<dbReference type="PRINTS" id="PR00237">
    <property type="entry name" value="GPCRRHODOPSN"/>
</dbReference>
<evidence type="ECO:0000256" key="8">
    <source>
        <dbReference type="ARBA" id="ARBA00023224"/>
    </source>
</evidence>
<dbReference type="GO" id="GO:0005886">
    <property type="term" value="C:plasma membrane"/>
    <property type="evidence" value="ECO:0007669"/>
    <property type="project" value="UniProtKB-SubCell"/>
</dbReference>
<comment type="similarity">
    <text evidence="9">Belongs to the G-protein coupled receptor 1 family.</text>
</comment>
<evidence type="ECO:0000256" key="1">
    <source>
        <dbReference type="ARBA" id="ARBA00004651"/>
    </source>
</evidence>
<evidence type="ECO:0000256" key="9">
    <source>
        <dbReference type="RuleBase" id="RU000688"/>
    </source>
</evidence>
<evidence type="ECO:0000313" key="13">
    <source>
        <dbReference type="Proteomes" id="UP000438429"/>
    </source>
</evidence>
<dbReference type="EMBL" id="VEVO01000022">
    <property type="protein sequence ID" value="KAF0023350.1"/>
    <property type="molecule type" value="Genomic_DNA"/>
</dbReference>
<evidence type="ECO:0000256" key="3">
    <source>
        <dbReference type="ARBA" id="ARBA00022692"/>
    </source>
</evidence>
<evidence type="ECO:0000256" key="10">
    <source>
        <dbReference type="SAM" id="Phobius"/>
    </source>
</evidence>
<proteinExistence type="inferred from homology"/>
<keyword evidence="7 9" id="KW-0675">Receptor</keyword>
<dbReference type="GO" id="GO:0004930">
    <property type="term" value="F:G protein-coupled receptor activity"/>
    <property type="evidence" value="ECO:0007669"/>
    <property type="project" value="UniProtKB-KW"/>
</dbReference>
<dbReference type="PANTHER" id="PTHR46272">
    <property type="entry name" value="G_PROTEIN_RECEP_F1_2 DOMAIN-CONTAINING PROTEIN"/>
    <property type="match status" value="1"/>
</dbReference>
<keyword evidence="5 9" id="KW-0297">G-protein coupled receptor</keyword>
<name>A0A6A4RVF9_SCOMX</name>
<dbReference type="InterPro" id="IPR013568">
    <property type="entry name" value="SEFIR_dom"/>
</dbReference>
<evidence type="ECO:0000259" key="11">
    <source>
        <dbReference type="PROSITE" id="PS50262"/>
    </source>
</evidence>
<feature type="transmembrane region" description="Helical" evidence="10">
    <location>
        <begin position="261"/>
        <end position="285"/>
    </location>
</feature>
<dbReference type="InterPro" id="IPR000276">
    <property type="entry name" value="GPCR_Rhodpsn"/>
</dbReference>
<evidence type="ECO:0000256" key="4">
    <source>
        <dbReference type="ARBA" id="ARBA00022989"/>
    </source>
</evidence>
<keyword evidence="6 10" id="KW-0472">Membrane</keyword>
<sequence length="611" mass="69932">MEGVRQVIQDGSDLVHHHLLCHRLQTVQCQTNHRAYFPHQLVLSIGLINLDANTPEHHSKGQGTGYRRLELACELLPGGEMEGASVNIFVTVQKIYYPLLCIMGIPANLFTFYMICFRKCGMSNTAIIYLSCLAIVDTFYLVWVILIDLTLTFWLLQPFWHSHPWCGILGFLQYGSLYSSSWIVVTFTIERYLVLRSTAAKRHFSQAWITKLTCISIVLLSHLVSVPLGWINIVTPVSFPVNGENVTLPRCHYHDETYTTIIVWITTFLSGGIPIVLVIIFNYLIGYHLCRASNLFTKEELRVMHGRSTRGMLRRTILLLGTVSVSFVVLSLPRFVTYCILRTKYNNENFDRNDYRIPINVAGDLANMLQNLNSTTNFLLYCMVSRRFRRELVQVVTSSSFSSKYMTTQLFGISNASPKRLQPKDVPNAPHGCPPQCVAPSRDVMHEVSVDFSSQAVVGTAKREIKKTISLPEECRNVFITYSVDTAKDIILFTKFLTDQGFKPAIDIFDNPIRRMGITKWMDRYLNDKSMLIIVVISPKYKEDVEGGGDDDHGLHTKYIHNQKHVPNWLQSTRIYRWPQDTQDLLLRLLREERYIIPQGGPDLTLTVRPL</sequence>
<evidence type="ECO:0000256" key="6">
    <source>
        <dbReference type="ARBA" id="ARBA00023136"/>
    </source>
</evidence>
<comment type="subcellular location">
    <subcellularLocation>
        <location evidence="1">Cell membrane</location>
        <topology evidence="1">Multi-pass membrane protein</topology>
    </subcellularLocation>
</comment>
<feature type="transmembrane region" description="Helical" evidence="10">
    <location>
        <begin position="127"/>
        <end position="156"/>
    </location>
</feature>
<dbReference type="InterPro" id="IPR052477">
    <property type="entry name" value="Orphan_GPCR1"/>
</dbReference>
<keyword evidence="4 10" id="KW-1133">Transmembrane helix</keyword>
<comment type="caution">
    <text evidence="12">The sequence shown here is derived from an EMBL/GenBank/DDBJ whole genome shotgun (WGS) entry which is preliminary data.</text>
</comment>
<organism evidence="12 13">
    <name type="scientific">Scophthalmus maximus</name>
    <name type="common">Turbot</name>
    <name type="synonym">Psetta maxima</name>
    <dbReference type="NCBI Taxonomy" id="52904"/>
    <lineage>
        <taxon>Eukaryota</taxon>
        <taxon>Metazoa</taxon>
        <taxon>Chordata</taxon>
        <taxon>Craniata</taxon>
        <taxon>Vertebrata</taxon>
        <taxon>Euteleostomi</taxon>
        <taxon>Actinopterygii</taxon>
        <taxon>Neopterygii</taxon>
        <taxon>Teleostei</taxon>
        <taxon>Neoteleostei</taxon>
        <taxon>Acanthomorphata</taxon>
        <taxon>Carangaria</taxon>
        <taxon>Pleuronectiformes</taxon>
        <taxon>Pleuronectoidei</taxon>
        <taxon>Scophthalmidae</taxon>
        <taxon>Scophthalmus</taxon>
    </lineage>
</organism>
<feature type="transmembrane region" description="Helical" evidence="10">
    <location>
        <begin position="215"/>
        <end position="241"/>
    </location>
</feature>
<dbReference type="Proteomes" id="UP000438429">
    <property type="component" value="Unassembled WGS sequence"/>
</dbReference>
<evidence type="ECO:0000256" key="2">
    <source>
        <dbReference type="ARBA" id="ARBA00022475"/>
    </source>
</evidence>
<evidence type="ECO:0000313" key="12">
    <source>
        <dbReference type="EMBL" id="KAF0023350.1"/>
    </source>
</evidence>
<feature type="transmembrane region" description="Helical" evidence="10">
    <location>
        <begin position="317"/>
        <end position="336"/>
    </location>
</feature>
<reference evidence="12 13" key="1">
    <citation type="submission" date="2019-06" db="EMBL/GenBank/DDBJ databases">
        <title>Draft genomes of female and male turbot (Scophthalmus maximus).</title>
        <authorList>
            <person name="Xu H."/>
            <person name="Xu X.-W."/>
            <person name="Shao C."/>
            <person name="Chen S."/>
        </authorList>
    </citation>
    <scope>NUCLEOTIDE SEQUENCE [LARGE SCALE GENOMIC DNA]</scope>
    <source>
        <strain evidence="12">Ysfricsl-2016a</strain>
        <tissue evidence="12">Blood</tissue>
    </source>
</reference>
<dbReference type="AlphaFoldDB" id="A0A6A4RVF9"/>
<dbReference type="PROSITE" id="PS50262">
    <property type="entry name" value="G_PROTEIN_RECEP_F1_2"/>
    <property type="match status" value="1"/>
</dbReference>
<dbReference type="PANTHER" id="PTHR46272:SF4">
    <property type="entry name" value="G-PROTEIN COUPLED RECEPTORS FAMILY 1 PROFILE DOMAIN-CONTAINING PROTEIN"/>
    <property type="match status" value="1"/>
</dbReference>
<keyword evidence="3 9" id="KW-0812">Transmembrane</keyword>
<protein>
    <recommendedName>
        <fullName evidence="11">G-protein coupled receptors family 1 profile domain-containing protein</fullName>
    </recommendedName>
</protein>
<accession>A0A6A4RVF9</accession>
<dbReference type="Gene3D" id="1.20.1070.10">
    <property type="entry name" value="Rhodopsin 7-helix transmembrane proteins"/>
    <property type="match status" value="1"/>
</dbReference>
<feature type="transmembrane region" description="Helical" evidence="10">
    <location>
        <begin position="95"/>
        <end position="115"/>
    </location>
</feature>
<dbReference type="CDD" id="cd14978">
    <property type="entry name" value="7tmA_FMRFamide_R-like"/>
    <property type="match status" value="1"/>
</dbReference>
<dbReference type="SUPFAM" id="SSF81321">
    <property type="entry name" value="Family A G protein-coupled receptor-like"/>
    <property type="match status" value="1"/>
</dbReference>
<gene>
    <name evidence="12" type="ORF">F2P81_023980</name>
</gene>
<dbReference type="Pfam" id="PF08357">
    <property type="entry name" value="SEFIR"/>
    <property type="match status" value="1"/>
</dbReference>
<dbReference type="PROSITE" id="PS00237">
    <property type="entry name" value="G_PROTEIN_RECEP_F1_1"/>
    <property type="match status" value="1"/>
</dbReference>
<feature type="domain" description="G-protein coupled receptors family 1 profile" evidence="11">
    <location>
        <begin position="107"/>
        <end position="381"/>
    </location>
</feature>
<keyword evidence="8 9" id="KW-0807">Transducer</keyword>
<feature type="transmembrane region" description="Helical" evidence="10">
    <location>
        <begin position="176"/>
        <end position="194"/>
    </location>
</feature>
<dbReference type="InterPro" id="IPR017452">
    <property type="entry name" value="GPCR_Rhodpsn_7TM"/>
</dbReference>
<dbReference type="Pfam" id="PF00001">
    <property type="entry name" value="7tm_1"/>
    <property type="match status" value="1"/>
</dbReference>
<evidence type="ECO:0000256" key="7">
    <source>
        <dbReference type="ARBA" id="ARBA00023170"/>
    </source>
</evidence>
<evidence type="ECO:0000256" key="5">
    <source>
        <dbReference type="ARBA" id="ARBA00023040"/>
    </source>
</evidence>